<protein>
    <submittedName>
        <fullName evidence="1">(northern house mosquito) hypothetical protein</fullName>
    </submittedName>
</protein>
<organism evidence="1">
    <name type="scientific">Culex pipiens</name>
    <name type="common">House mosquito</name>
    <dbReference type="NCBI Taxonomy" id="7175"/>
    <lineage>
        <taxon>Eukaryota</taxon>
        <taxon>Metazoa</taxon>
        <taxon>Ecdysozoa</taxon>
        <taxon>Arthropoda</taxon>
        <taxon>Hexapoda</taxon>
        <taxon>Insecta</taxon>
        <taxon>Pterygota</taxon>
        <taxon>Neoptera</taxon>
        <taxon>Endopterygota</taxon>
        <taxon>Diptera</taxon>
        <taxon>Nematocera</taxon>
        <taxon>Culicoidea</taxon>
        <taxon>Culicidae</taxon>
        <taxon>Culicinae</taxon>
        <taxon>Culicini</taxon>
        <taxon>Culex</taxon>
        <taxon>Culex</taxon>
    </lineage>
</organism>
<sequence length="132" mass="14902">MAVTAELRSANLLSPMSTIRFRCRIFHLFDSSCNEITSNVLPRAPTPVLHGTSKPQPWLAVGAFPPSQPSINSASTKYQQPLTCANLNPPNSHQIRTNRRKTYRNPDTTTFRQRFTPISAPPWPYFHQNLAI</sequence>
<accession>A0A8D8GVZ1</accession>
<dbReference type="EMBL" id="HBUE01290437">
    <property type="protein sequence ID" value="CAG6573713.1"/>
    <property type="molecule type" value="Transcribed_RNA"/>
</dbReference>
<dbReference type="EMBL" id="HBUE01184750">
    <property type="protein sequence ID" value="CAG6522101.1"/>
    <property type="molecule type" value="Transcribed_RNA"/>
</dbReference>
<name>A0A8D8GVZ1_CULPI</name>
<dbReference type="AlphaFoldDB" id="A0A8D8GVZ1"/>
<evidence type="ECO:0000313" key="1">
    <source>
        <dbReference type="EMBL" id="CAG6522101.1"/>
    </source>
</evidence>
<proteinExistence type="predicted"/>
<reference evidence="1" key="1">
    <citation type="submission" date="2021-05" db="EMBL/GenBank/DDBJ databases">
        <authorList>
            <person name="Alioto T."/>
            <person name="Alioto T."/>
            <person name="Gomez Garrido J."/>
        </authorList>
    </citation>
    <scope>NUCLEOTIDE SEQUENCE</scope>
</reference>